<dbReference type="SUPFAM" id="SSF52113">
    <property type="entry name" value="BRCT domain"/>
    <property type="match status" value="2"/>
</dbReference>
<accession>A0A834ZM37</accession>
<dbReference type="GO" id="GO:0000724">
    <property type="term" value="P:double-strand break repair via homologous recombination"/>
    <property type="evidence" value="ECO:0007669"/>
    <property type="project" value="TreeGrafter"/>
</dbReference>
<evidence type="ECO:0000256" key="7">
    <source>
        <dbReference type="ARBA" id="ARBA00023204"/>
    </source>
</evidence>
<evidence type="ECO:0000256" key="6">
    <source>
        <dbReference type="ARBA" id="ARBA00022833"/>
    </source>
</evidence>
<dbReference type="FunFam" id="3.40.50.10190:FF:000006">
    <property type="entry name" value="Breast cancer type 1 susceptibility protein homolog"/>
    <property type="match status" value="1"/>
</dbReference>
<evidence type="ECO:0000256" key="4">
    <source>
        <dbReference type="ARBA" id="ARBA00022763"/>
    </source>
</evidence>
<evidence type="ECO:0000256" key="1">
    <source>
        <dbReference type="ARBA" id="ARBA00004123"/>
    </source>
</evidence>
<proteinExistence type="predicted"/>
<keyword evidence="4" id="KW-0227">DNA damage</keyword>
<dbReference type="InterPro" id="IPR001357">
    <property type="entry name" value="BRCT_dom"/>
</dbReference>
<dbReference type="CDD" id="cd15571">
    <property type="entry name" value="ePHD"/>
    <property type="match status" value="1"/>
</dbReference>
<reference evidence="12 13" key="1">
    <citation type="submission" date="2020-04" db="EMBL/GenBank/DDBJ databases">
        <title>Plant Genome Project.</title>
        <authorList>
            <person name="Zhang R.-G."/>
        </authorList>
    </citation>
    <scope>NUCLEOTIDE SEQUENCE [LARGE SCALE GENOMIC DNA]</scope>
    <source>
        <strain evidence="12">YNK0</strain>
        <tissue evidence="12">Leaf</tissue>
    </source>
</reference>
<keyword evidence="2" id="KW-0479">Metal-binding</keyword>
<dbReference type="Gene3D" id="3.40.50.10190">
    <property type="entry name" value="BRCT domain"/>
    <property type="match status" value="2"/>
</dbReference>
<keyword evidence="5" id="KW-0863">Zinc-finger</keyword>
<dbReference type="Pfam" id="PF13771">
    <property type="entry name" value="zf-HC5HC2H"/>
    <property type="match status" value="1"/>
</dbReference>
<dbReference type="GO" id="GO:0008270">
    <property type="term" value="F:zinc ion binding"/>
    <property type="evidence" value="ECO:0007669"/>
    <property type="project" value="UniProtKB-KW"/>
</dbReference>
<feature type="domain" description="BRCT" evidence="10">
    <location>
        <begin position="501"/>
        <end position="576"/>
    </location>
</feature>
<dbReference type="Pfam" id="PF00533">
    <property type="entry name" value="BRCT"/>
    <property type="match status" value="1"/>
</dbReference>
<dbReference type="PANTHER" id="PTHR13763">
    <property type="entry name" value="BREAST CANCER TYPE 1 SUSCEPTIBILITY PROTEIN BRCA1"/>
    <property type="match status" value="1"/>
</dbReference>
<evidence type="ECO:0000313" key="12">
    <source>
        <dbReference type="EMBL" id="KAF8408807.1"/>
    </source>
</evidence>
<dbReference type="InterPro" id="IPR036420">
    <property type="entry name" value="BRCT_dom_sf"/>
</dbReference>
<feature type="domain" description="BRCT" evidence="10">
    <location>
        <begin position="597"/>
        <end position="713"/>
    </location>
</feature>
<evidence type="ECO:0000256" key="9">
    <source>
        <dbReference type="SAM" id="MobiDB-lite"/>
    </source>
</evidence>
<protein>
    <submittedName>
        <fullName evidence="12">Uncharacterized protein</fullName>
    </submittedName>
</protein>
<evidence type="ECO:0000259" key="10">
    <source>
        <dbReference type="PROSITE" id="PS50172"/>
    </source>
</evidence>
<keyword evidence="13" id="KW-1185">Reference proteome</keyword>
<keyword evidence="3" id="KW-0677">Repeat</keyword>
<dbReference type="GO" id="GO:0004842">
    <property type="term" value="F:ubiquitin-protein transferase activity"/>
    <property type="evidence" value="ECO:0007669"/>
    <property type="project" value="TreeGrafter"/>
</dbReference>
<feature type="region of interest" description="Disordered" evidence="9">
    <location>
        <begin position="443"/>
        <end position="472"/>
    </location>
</feature>
<dbReference type="Proteomes" id="UP000655225">
    <property type="component" value="Unassembled WGS sequence"/>
</dbReference>
<dbReference type="InterPro" id="IPR034732">
    <property type="entry name" value="EPHD"/>
</dbReference>
<dbReference type="PROSITE" id="PS50172">
    <property type="entry name" value="BRCT"/>
    <property type="match status" value="2"/>
</dbReference>
<name>A0A834ZM37_TETSI</name>
<evidence type="ECO:0000256" key="3">
    <source>
        <dbReference type="ARBA" id="ARBA00022737"/>
    </source>
</evidence>
<evidence type="ECO:0000256" key="5">
    <source>
        <dbReference type="ARBA" id="ARBA00022771"/>
    </source>
</evidence>
<dbReference type="PROSITE" id="PS51805">
    <property type="entry name" value="EPHD"/>
    <property type="match status" value="1"/>
</dbReference>
<organism evidence="12 13">
    <name type="scientific">Tetracentron sinense</name>
    <name type="common">Spur-leaf</name>
    <dbReference type="NCBI Taxonomy" id="13715"/>
    <lineage>
        <taxon>Eukaryota</taxon>
        <taxon>Viridiplantae</taxon>
        <taxon>Streptophyta</taxon>
        <taxon>Embryophyta</taxon>
        <taxon>Tracheophyta</taxon>
        <taxon>Spermatophyta</taxon>
        <taxon>Magnoliopsida</taxon>
        <taxon>Trochodendrales</taxon>
        <taxon>Trochodendraceae</taxon>
        <taxon>Tetracentron</taxon>
    </lineage>
</organism>
<gene>
    <name evidence="12" type="ORF">HHK36_004876</name>
</gene>
<keyword evidence="7" id="KW-0234">DNA repair</keyword>
<evidence type="ECO:0000256" key="2">
    <source>
        <dbReference type="ARBA" id="ARBA00022723"/>
    </source>
</evidence>
<dbReference type="GO" id="GO:0045944">
    <property type="term" value="P:positive regulation of transcription by RNA polymerase II"/>
    <property type="evidence" value="ECO:0007669"/>
    <property type="project" value="TreeGrafter"/>
</dbReference>
<dbReference type="Gene3D" id="3.30.40.10">
    <property type="entry name" value="Zinc/RING finger domain, C3HC4 (zinc finger)"/>
    <property type="match status" value="1"/>
</dbReference>
<keyword evidence="6" id="KW-0862">Zinc</keyword>
<keyword evidence="8" id="KW-0539">Nucleus</keyword>
<dbReference type="CDD" id="cd17734">
    <property type="entry name" value="BRCT_Bard1_rpt1"/>
    <property type="match status" value="1"/>
</dbReference>
<sequence length="713" mass="78723">MAGLLLQTTMEDPMSYIHTRTALNGFELYREISHASQVALGLSVADFFGYLQIRWEELAQYEPLSDFPTDAAVESKRLDRRHTYQFLMGLKPEFEALWAQILNTSPMPSLYEAFATVDGDERRCRALPLPPPLELSPSVLDQMAFAAPSGSCPAGNRPYCQHCRKLGHVIDCCFDLHPELKQRYSRNLDQGNKDRGKWAPRIGVTAEVALAPSISDYCQLQSQIAQLQSPLGLGLASLLTILSASSTATLATAEEYKRVETIFSERSARAPRGTPSLLGPVEETRLEDSPLLPCPAPLLEPPLVFSPSLTSRSLPPVITTDPFPYVPCCPRSNITRRLRTLVPPPDFSPDSGTSSLSLAYDIAPPRAPNVYFEDDTAINLETELARSRRIKCSCCGIKGAALGCYEKSCRKSFHIPCAKMVHQCRWDTDNFVILCPLHSSSKLPSEIPGPQGERRKRRKGESHTQQAQGVTKHGACASRPWKCPVSPNKWVFCCSALTIAEKETVSEFVRLAGVTVSKTWNSNVTHVIASTDENGACRRTFKFLIGILEGKWILKIDWITACMKAMEPVNEEQYEISVDTHGIRDGPRLGRLRTLNKQPKLFSGFKFYFTGEFVPSYKGYLQDLVVAAGGTVLQRKPISGDQGMLLCGSSTSTVFIIYSLELPDKCDSGKKAGIFKHRQADAEALASLTGTKVAGHSWVLDSIAACKLQNLVQ</sequence>
<dbReference type="AlphaFoldDB" id="A0A834ZM37"/>
<dbReference type="OrthoDB" id="2384350at2759"/>
<comment type="caution">
    <text evidence="12">The sequence shown here is derived from an EMBL/GenBank/DDBJ whole genome shotgun (WGS) entry which is preliminary data.</text>
</comment>
<comment type="subcellular location">
    <subcellularLocation>
        <location evidence="1">Nucleus</location>
    </subcellularLocation>
</comment>
<dbReference type="EMBL" id="JABCRI010000003">
    <property type="protein sequence ID" value="KAF8408807.1"/>
    <property type="molecule type" value="Genomic_DNA"/>
</dbReference>
<dbReference type="SMART" id="SM00292">
    <property type="entry name" value="BRCT"/>
    <property type="match status" value="2"/>
</dbReference>
<dbReference type="InterPro" id="IPR031099">
    <property type="entry name" value="BRCA1-associated"/>
</dbReference>
<dbReference type="Pfam" id="PF16589">
    <property type="entry name" value="BRCT_2"/>
    <property type="match status" value="1"/>
</dbReference>
<feature type="domain" description="PHD-type" evidence="11">
    <location>
        <begin position="368"/>
        <end position="439"/>
    </location>
</feature>
<evidence type="ECO:0000259" key="11">
    <source>
        <dbReference type="PROSITE" id="PS51805"/>
    </source>
</evidence>
<dbReference type="GO" id="GO:0005634">
    <property type="term" value="C:nucleus"/>
    <property type="evidence" value="ECO:0007669"/>
    <property type="project" value="UniProtKB-SubCell"/>
</dbReference>
<dbReference type="PANTHER" id="PTHR13763:SF0">
    <property type="entry name" value="BREAST CANCER TYPE 1 SUSCEPTIBILITY PROTEIN"/>
    <property type="match status" value="1"/>
</dbReference>
<evidence type="ECO:0000256" key="8">
    <source>
        <dbReference type="ARBA" id="ARBA00023242"/>
    </source>
</evidence>
<dbReference type="InterPro" id="IPR013083">
    <property type="entry name" value="Znf_RING/FYVE/PHD"/>
</dbReference>
<evidence type="ECO:0000313" key="13">
    <source>
        <dbReference type="Proteomes" id="UP000655225"/>
    </source>
</evidence>